<gene>
    <name evidence="3" type="ORF">V5O48_010607</name>
</gene>
<feature type="region of interest" description="Disordered" evidence="1">
    <location>
        <begin position="182"/>
        <end position="242"/>
    </location>
</feature>
<evidence type="ECO:0000313" key="4">
    <source>
        <dbReference type="Proteomes" id="UP001465976"/>
    </source>
</evidence>
<organism evidence="3 4">
    <name type="scientific">Marasmius crinis-equi</name>
    <dbReference type="NCBI Taxonomy" id="585013"/>
    <lineage>
        <taxon>Eukaryota</taxon>
        <taxon>Fungi</taxon>
        <taxon>Dikarya</taxon>
        <taxon>Basidiomycota</taxon>
        <taxon>Agaricomycotina</taxon>
        <taxon>Agaricomycetes</taxon>
        <taxon>Agaricomycetidae</taxon>
        <taxon>Agaricales</taxon>
        <taxon>Marasmiineae</taxon>
        <taxon>Marasmiaceae</taxon>
        <taxon>Marasmius</taxon>
    </lineage>
</organism>
<feature type="compositionally biased region" description="Polar residues" evidence="1">
    <location>
        <begin position="182"/>
        <end position="203"/>
    </location>
</feature>
<keyword evidence="2" id="KW-0812">Transmembrane</keyword>
<dbReference type="EMBL" id="JBAHYK010000782">
    <property type="protein sequence ID" value="KAL0571355.1"/>
    <property type="molecule type" value="Genomic_DNA"/>
</dbReference>
<sequence length="242" mass="27841">MSHQKISRDSPIVEEARNLWTWVGVATAASALILLYQYSRKFLWPCLTPLELKKALKSLEDIHRDVKKDFEEIVDREWEEIADDCLNMSIAASEINEKHLQGSSKWSKYVGINPGLMPAIAHWYAESEELKGRILKAQERNKRNNFELELYRRRNARSWHSLPGSFYVSAYENPFRYQTGDVVSSSSEGPHITNTIQQYPPTSRSDEIVPGVNSRQAPNNFTSRARRTWHLNDGATSNDVTM</sequence>
<feature type="transmembrane region" description="Helical" evidence="2">
    <location>
        <begin position="20"/>
        <end position="38"/>
    </location>
</feature>
<evidence type="ECO:0000256" key="2">
    <source>
        <dbReference type="SAM" id="Phobius"/>
    </source>
</evidence>
<evidence type="ECO:0000313" key="3">
    <source>
        <dbReference type="EMBL" id="KAL0571355.1"/>
    </source>
</evidence>
<comment type="caution">
    <text evidence="3">The sequence shown here is derived from an EMBL/GenBank/DDBJ whole genome shotgun (WGS) entry which is preliminary data.</text>
</comment>
<name>A0ABR3F7X2_9AGAR</name>
<keyword evidence="2" id="KW-1133">Transmembrane helix</keyword>
<protein>
    <submittedName>
        <fullName evidence="3">Uncharacterized protein</fullName>
    </submittedName>
</protein>
<feature type="compositionally biased region" description="Polar residues" evidence="1">
    <location>
        <begin position="213"/>
        <end position="223"/>
    </location>
</feature>
<keyword evidence="4" id="KW-1185">Reference proteome</keyword>
<accession>A0ABR3F7X2</accession>
<keyword evidence="2" id="KW-0472">Membrane</keyword>
<dbReference type="Proteomes" id="UP001465976">
    <property type="component" value="Unassembled WGS sequence"/>
</dbReference>
<reference evidence="3 4" key="1">
    <citation type="submission" date="2024-02" db="EMBL/GenBank/DDBJ databases">
        <title>A draft genome for the cacao thread blight pathogen Marasmius crinis-equi.</title>
        <authorList>
            <person name="Cohen S.P."/>
            <person name="Baruah I.K."/>
            <person name="Amoako-Attah I."/>
            <person name="Bukari Y."/>
            <person name="Meinhardt L.W."/>
            <person name="Bailey B.A."/>
        </authorList>
    </citation>
    <scope>NUCLEOTIDE SEQUENCE [LARGE SCALE GENOMIC DNA]</scope>
    <source>
        <strain evidence="3 4">GH-76</strain>
    </source>
</reference>
<proteinExistence type="predicted"/>
<evidence type="ECO:0000256" key="1">
    <source>
        <dbReference type="SAM" id="MobiDB-lite"/>
    </source>
</evidence>